<feature type="domain" description="AAA+ ATPase" evidence="5">
    <location>
        <begin position="287"/>
        <end position="441"/>
    </location>
</feature>
<keyword evidence="2" id="KW-0539">Nucleus</keyword>
<evidence type="ECO:0000313" key="6">
    <source>
        <dbReference type="EMBL" id="CAH0369831.1"/>
    </source>
</evidence>
<name>A0A8J2SFM5_9STRA</name>
<feature type="compositionally biased region" description="Basic and acidic residues" evidence="4">
    <location>
        <begin position="778"/>
        <end position="793"/>
    </location>
</feature>
<gene>
    <name evidence="6" type="ORF">PECAL_2P29730</name>
</gene>
<dbReference type="EMBL" id="CAKKNE010000002">
    <property type="protein sequence ID" value="CAH0369831.1"/>
    <property type="molecule type" value="Genomic_DNA"/>
</dbReference>
<evidence type="ECO:0000256" key="1">
    <source>
        <dbReference type="ARBA" id="ARBA00004123"/>
    </source>
</evidence>
<dbReference type="OrthoDB" id="2195431at2759"/>
<feature type="compositionally biased region" description="Basic and acidic residues" evidence="4">
    <location>
        <begin position="45"/>
        <end position="83"/>
    </location>
</feature>
<dbReference type="SUPFAM" id="SSF52540">
    <property type="entry name" value="P-loop containing nucleoside triphosphate hydrolases"/>
    <property type="match status" value="1"/>
</dbReference>
<dbReference type="GO" id="GO:0005634">
    <property type="term" value="C:nucleus"/>
    <property type="evidence" value="ECO:0007669"/>
    <property type="project" value="UniProtKB-SubCell"/>
</dbReference>
<feature type="region of interest" description="Disordered" evidence="4">
    <location>
        <begin position="778"/>
        <end position="801"/>
    </location>
</feature>
<keyword evidence="7" id="KW-1185">Reference proteome</keyword>
<feature type="region of interest" description="Disordered" evidence="4">
    <location>
        <begin position="813"/>
        <end position="860"/>
    </location>
</feature>
<evidence type="ECO:0000256" key="3">
    <source>
        <dbReference type="ARBA" id="ARBA00043975"/>
    </source>
</evidence>
<comment type="subcellular location">
    <subcellularLocation>
        <location evidence="1">Nucleus</location>
    </subcellularLocation>
</comment>
<feature type="compositionally biased region" description="Basic and acidic residues" evidence="4">
    <location>
        <begin position="384"/>
        <end position="399"/>
    </location>
</feature>
<dbReference type="CDD" id="cd00009">
    <property type="entry name" value="AAA"/>
    <property type="match status" value="1"/>
</dbReference>
<dbReference type="AlphaFoldDB" id="A0A8J2SFM5"/>
<dbReference type="Proteomes" id="UP000789595">
    <property type="component" value="Unassembled WGS sequence"/>
</dbReference>
<dbReference type="InterPro" id="IPR003959">
    <property type="entry name" value="ATPase_AAA_core"/>
</dbReference>
<dbReference type="GO" id="GO:0016887">
    <property type="term" value="F:ATP hydrolysis activity"/>
    <property type="evidence" value="ECO:0007669"/>
    <property type="project" value="InterPro"/>
</dbReference>
<sequence>MEPPPETEEDYFAAAYEEELAMEEEARAAAEAPAAAPMDTAEPSEADKPKGVFDWRERDDFGKRLVPEESRAKTVHDRRKEQKLQAPGAAVPDESVGLLRLPPHNVPSIPVTLADGSRRHAAIARSGTLEMRSSQLLSRPVDEMLREIDEDVVQDDEDVEMTSERGDGALWVDRYAPTSFPHLLSDERTNRDVLRAIKDWDPHVFRKAAPAPPRVPQYRPTQQSYSSQRSSNFSSSGGRRYDAPKRLNARRGEPPQREYKKFSPKKDKKPFVPEAPKATRGDDGRPLKRVILLAGEPGTGKTTLAHVLARQAGYSVREVNASDERSAAKLEDAVRTASSNRTLSSDRPTLLVLDELDGADGQQAVACLVRMAQAELPSKKKSSEKRASLFGLKEEEKTTTKKRKGPPPLRRPVICVCNDLYAPSLRQLRDVALVFQLRKPTVPRRLAQRLRSVADSEGVASSPAALATLADAADGDVRAAIGSLQFAVTASGDRKDAAKVTKAILQAAQSATKDRSADEPELFTRLFKVGEPKPKKINHEDGVKLIPPKPLLVELAQSSAQRIVDGVLENYGKCERRQPDSLDAASKLLDDLSVADQFIGTAFGKDCFSALPYAAAAAGLSAHSLYSVDSPPLMKRPTDRIFRSERQKHSSALCSLDDSRARYGGQLKLGCSVLALDVCASLRRLVLKPGSVRPVNPDLLRQPEREALDNAAGRLAANGLTFERDLSFPKPDEPPRPFKFRLRPDVASVSLFADAAEEPLSDVLRQTLARKVLVEKARRRERAEADKRREQKPIKKRQSVAPVDAETLLKKAAAKVRTPAQPQRRGFSFSSWQTSNKRAPPPKATAKRKAQEQLERASRPAYAVQYKFKKGHTNAVRREVTLEDLLA</sequence>
<dbReference type="InterPro" id="IPR053016">
    <property type="entry name" value="CTF18-RFC_complex"/>
</dbReference>
<reference evidence="6" key="1">
    <citation type="submission" date="2021-11" db="EMBL/GenBank/DDBJ databases">
        <authorList>
            <consortium name="Genoscope - CEA"/>
            <person name="William W."/>
        </authorList>
    </citation>
    <scope>NUCLEOTIDE SEQUENCE</scope>
</reference>
<feature type="compositionally biased region" description="Low complexity" evidence="4">
    <location>
        <begin position="29"/>
        <end position="41"/>
    </location>
</feature>
<feature type="region of interest" description="Disordered" evidence="4">
    <location>
        <begin position="22"/>
        <end position="102"/>
    </location>
</feature>
<feature type="compositionally biased region" description="Low complexity" evidence="4">
    <location>
        <begin position="222"/>
        <end position="236"/>
    </location>
</feature>
<protein>
    <recommendedName>
        <fullName evidence="5">AAA+ ATPase domain-containing protein</fullName>
    </recommendedName>
</protein>
<organism evidence="6 7">
    <name type="scientific">Pelagomonas calceolata</name>
    <dbReference type="NCBI Taxonomy" id="35677"/>
    <lineage>
        <taxon>Eukaryota</taxon>
        <taxon>Sar</taxon>
        <taxon>Stramenopiles</taxon>
        <taxon>Ochrophyta</taxon>
        <taxon>Pelagophyceae</taxon>
        <taxon>Pelagomonadales</taxon>
        <taxon>Pelagomonadaceae</taxon>
        <taxon>Pelagomonas</taxon>
    </lineage>
</organism>
<dbReference type="InterPro" id="IPR003593">
    <property type="entry name" value="AAA+_ATPase"/>
</dbReference>
<feature type="compositionally biased region" description="Basic and acidic residues" evidence="4">
    <location>
        <begin position="239"/>
        <end position="286"/>
    </location>
</feature>
<dbReference type="Pfam" id="PF00004">
    <property type="entry name" value="AAA"/>
    <property type="match status" value="1"/>
</dbReference>
<accession>A0A8J2SFM5</accession>
<dbReference type="Gene3D" id="3.40.50.300">
    <property type="entry name" value="P-loop containing nucleotide triphosphate hydrolases"/>
    <property type="match status" value="1"/>
</dbReference>
<dbReference type="InterPro" id="IPR027417">
    <property type="entry name" value="P-loop_NTPase"/>
</dbReference>
<dbReference type="Gene3D" id="1.10.8.60">
    <property type="match status" value="1"/>
</dbReference>
<feature type="compositionally biased region" description="Basic and acidic residues" evidence="4">
    <location>
        <begin position="849"/>
        <end position="858"/>
    </location>
</feature>
<dbReference type="SMART" id="SM00382">
    <property type="entry name" value="AAA"/>
    <property type="match status" value="1"/>
</dbReference>
<evidence type="ECO:0000313" key="7">
    <source>
        <dbReference type="Proteomes" id="UP000789595"/>
    </source>
</evidence>
<feature type="region of interest" description="Disordered" evidence="4">
    <location>
        <begin position="377"/>
        <end position="407"/>
    </location>
</feature>
<evidence type="ECO:0000259" key="5">
    <source>
        <dbReference type="SMART" id="SM00382"/>
    </source>
</evidence>
<proteinExistence type="inferred from homology"/>
<evidence type="ECO:0000256" key="2">
    <source>
        <dbReference type="ARBA" id="ARBA00023242"/>
    </source>
</evidence>
<dbReference type="PANTHER" id="PTHR46765">
    <property type="entry name" value="P-LOOP CONTAINING NUCLEOSIDE TRIPHOSPHATE HYDROLASES SUPERFAMILY PROTEIN"/>
    <property type="match status" value="1"/>
</dbReference>
<comment type="similarity">
    <text evidence="3">Belongs to the activator 1 small subunits family. CTF18 subfamily.</text>
</comment>
<feature type="region of interest" description="Disordered" evidence="4">
    <location>
        <begin position="205"/>
        <end position="286"/>
    </location>
</feature>
<evidence type="ECO:0000256" key="4">
    <source>
        <dbReference type="SAM" id="MobiDB-lite"/>
    </source>
</evidence>
<dbReference type="GO" id="GO:0005524">
    <property type="term" value="F:ATP binding"/>
    <property type="evidence" value="ECO:0007669"/>
    <property type="project" value="InterPro"/>
</dbReference>
<comment type="caution">
    <text evidence="6">The sequence shown here is derived from an EMBL/GenBank/DDBJ whole genome shotgun (WGS) entry which is preliminary data.</text>
</comment>
<dbReference type="PANTHER" id="PTHR46765:SF1">
    <property type="entry name" value="P-LOOP CONTAINING NUCLEOSIDE TRIPHOSPHATE HYDROLASES SUPERFAMILY PROTEIN"/>
    <property type="match status" value="1"/>
</dbReference>